<dbReference type="Gene3D" id="3.30.470.20">
    <property type="entry name" value="ATP-grasp fold, B domain"/>
    <property type="match status" value="1"/>
</dbReference>
<sequence length="182" mass="20352">MSWKLGVIGMGPRGLSLLDRLSYLFEEHIISIEIHIFEPRVADCGFANWSSLPTCPPSRLEGGVINGLVRFATGVDIKMDYVKSSMLQEKVPVSRPRDVAIHGAWIIIPPRQGTLQGFPMSCDFEWVNLYKAYGIAGQRYGGASMTNAEVAGFVFQGENEEHLRQRAVELETWFNANSEWSS</sequence>
<accession>A0A502BKN0</accession>
<name>A0A502BKN0_9HYPH</name>
<organism evidence="1 2">
    <name type="scientific">Brucella gallinifaecis</name>
    <dbReference type="NCBI Taxonomy" id="215590"/>
    <lineage>
        <taxon>Bacteria</taxon>
        <taxon>Pseudomonadati</taxon>
        <taxon>Pseudomonadota</taxon>
        <taxon>Alphaproteobacteria</taxon>
        <taxon>Hyphomicrobiales</taxon>
        <taxon>Brucellaceae</taxon>
        <taxon>Brucella/Ochrobactrum group</taxon>
        <taxon>Brucella</taxon>
    </lineage>
</organism>
<reference evidence="1 2" key="1">
    <citation type="journal article" date="2003" name="Int. J. Syst. Evol. Microbiol.">
        <title>Towards a standardized format for the description of a novel species (of an established genus): Ochrobactrum gallinifaecis sp. nov.</title>
        <authorList>
            <person name="Kampfer P."/>
            <person name="Buczolits S."/>
            <person name="Albrecht A."/>
            <person name="Busse H.J."/>
            <person name="Stackebrandt E."/>
        </authorList>
    </citation>
    <scope>NUCLEOTIDE SEQUENCE [LARGE SCALE GENOMIC DNA]</scope>
    <source>
        <strain evidence="1 2">ISO 196</strain>
    </source>
</reference>
<comment type="caution">
    <text evidence="1">The sequence shown here is derived from an EMBL/GenBank/DDBJ whole genome shotgun (WGS) entry which is preliminary data.</text>
</comment>
<dbReference type="Proteomes" id="UP000315388">
    <property type="component" value="Unassembled WGS sequence"/>
</dbReference>
<dbReference type="OrthoDB" id="24041at2"/>
<gene>
    <name evidence="1" type="ORF">FHY56_14855</name>
</gene>
<evidence type="ECO:0000313" key="1">
    <source>
        <dbReference type="EMBL" id="TPF74387.1"/>
    </source>
</evidence>
<dbReference type="EMBL" id="VEWJ01000012">
    <property type="protein sequence ID" value="TPF74387.1"/>
    <property type="molecule type" value="Genomic_DNA"/>
</dbReference>
<dbReference type="RefSeq" id="WP_140905942.1">
    <property type="nucleotide sequence ID" value="NZ_JBHTMD010000011.1"/>
</dbReference>
<evidence type="ECO:0000313" key="2">
    <source>
        <dbReference type="Proteomes" id="UP000315388"/>
    </source>
</evidence>
<keyword evidence="2" id="KW-1185">Reference proteome</keyword>
<protein>
    <submittedName>
        <fullName evidence="1">Uncharacterized protein</fullName>
    </submittedName>
</protein>
<proteinExistence type="predicted"/>
<dbReference type="AlphaFoldDB" id="A0A502BKN0"/>